<dbReference type="GO" id="GO:0051539">
    <property type="term" value="F:4 iron, 4 sulfur cluster binding"/>
    <property type="evidence" value="ECO:0007669"/>
    <property type="project" value="TreeGrafter"/>
</dbReference>
<dbReference type="PANTHER" id="PTHR37822:SF2">
    <property type="entry name" value="SPORE PHOTOPRODUCT LYASE"/>
    <property type="match status" value="1"/>
</dbReference>
<accession>A0A346XRA5</accession>
<dbReference type="InterPro" id="IPR049539">
    <property type="entry name" value="SPL"/>
</dbReference>
<name>A0A346XRA5_9ACTN</name>
<reference evidence="1 2" key="1">
    <citation type="submission" date="2018-09" db="EMBL/GenBank/DDBJ databases">
        <title>Complete genome sequence of Euzebya sp. DY32-46 isolated from seawater of Pacific Ocean.</title>
        <authorList>
            <person name="Xu L."/>
            <person name="Wu Y.-H."/>
            <person name="Xu X.-W."/>
        </authorList>
    </citation>
    <scope>NUCLEOTIDE SEQUENCE [LARGE SCALE GENOMIC DNA]</scope>
    <source>
        <strain evidence="1 2">DY32-46</strain>
    </source>
</reference>
<evidence type="ECO:0000313" key="1">
    <source>
        <dbReference type="EMBL" id="AXV04752.1"/>
    </source>
</evidence>
<dbReference type="GO" id="GO:0003913">
    <property type="term" value="F:DNA photolyase activity"/>
    <property type="evidence" value="ECO:0007669"/>
    <property type="project" value="TreeGrafter"/>
</dbReference>
<dbReference type="GO" id="GO:0042601">
    <property type="term" value="C:endospore-forming forespore"/>
    <property type="evidence" value="ECO:0007669"/>
    <property type="project" value="TreeGrafter"/>
</dbReference>
<dbReference type="EMBL" id="CP031165">
    <property type="protein sequence ID" value="AXV04752.1"/>
    <property type="molecule type" value="Genomic_DNA"/>
</dbReference>
<dbReference type="AlphaFoldDB" id="A0A346XRA5"/>
<dbReference type="InterPro" id="IPR023805">
    <property type="entry name" value="Uncharacterised_Spl-rel"/>
</dbReference>
<dbReference type="OrthoDB" id="9783671at2"/>
<keyword evidence="1" id="KW-0456">Lyase</keyword>
<gene>
    <name evidence="1" type="ORF">DVS28_a0044</name>
</gene>
<dbReference type="Proteomes" id="UP000264006">
    <property type="component" value="Chromosome"/>
</dbReference>
<dbReference type="Pfam" id="PF20903">
    <property type="entry name" value="SPL"/>
    <property type="match status" value="1"/>
</dbReference>
<evidence type="ECO:0000313" key="2">
    <source>
        <dbReference type="Proteomes" id="UP000264006"/>
    </source>
</evidence>
<dbReference type="KEGG" id="euz:DVS28_a0044"/>
<dbReference type="PANTHER" id="PTHR37822">
    <property type="entry name" value="SPORE PHOTOPRODUCT LYASE-RELATED"/>
    <property type="match status" value="1"/>
</dbReference>
<keyword evidence="2" id="KW-1185">Reference proteome</keyword>
<proteinExistence type="predicted"/>
<dbReference type="RefSeq" id="WP_114589654.1">
    <property type="nucleotide sequence ID" value="NZ_CP031165.1"/>
</dbReference>
<dbReference type="Gene3D" id="3.80.30.30">
    <property type="match status" value="1"/>
</dbReference>
<dbReference type="Gene3D" id="3.40.50.12110">
    <property type="match status" value="1"/>
</dbReference>
<organism evidence="1 2">
    <name type="scientific">Euzebya pacifica</name>
    <dbReference type="NCBI Taxonomy" id="1608957"/>
    <lineage>
        <taxon>Bacteria</taxon>
        <taxon>Bacillati</taxon>
        <taxon>Actinomycetota</taxon>
        <taxon>Nitriliruptoria</taxon>
        <taxon>Euzebyales</taxon>
    </lineage>
</organism>
<dbReference type="NCBIfam" id="TIGR03886">
    <property type="entry name" value="lyase_spl_fam"/>
    <property type="match status" value="1"/>
</dbReference>
<protein>
    <submittedName>
        <fullName evidence="1">Spore photoproduct lyase</fullName>
    </submittedName>
</protein>
<sequence length="363" mass="40686">MGADPVDGTGADLHRLLDVRTIYLQPAVLDLPTGRQVLDRFPHAERIEVEGHQGIAGLHGNEGNAERWMAVKRHALVLGVLSSPRVRPNGRSADFIAPSLANGCAMACAYCYVPRRKGYANPITVYCNTERILATLRRHADKQGPKTTPNQCDPDRWVYDLGENSDASVDALLSDATRQAVGLLRDHPHAKASFATKYVNRDLLTWDPAQQRIRFSLMPAAMAGLLDLRTSPISQRIAAINDFVDAGWEVHLNFSPVVLHEGWQAEWAPLLEELADVLSPAARAQLAAEVIMLTHNADLHEVNMRWHPKAEDVLWRPDIQEVKRSQSGQVNVRYRTGWKGQWVQQFRDLVDQHLPGCRIRYAF</sequence>
<dbReference type="GO" id="GO:1904047">
    <property type="term" value="F:S-adenosyl-L-methionine binding"/>
    <property type="evidence" value="ECO:0007669"/>
    <property type="project" value="TreeGrafter"/>
</dbReference>